<keyword evidence="4 6" id="KW-0732">Signal</keyword>
<evidence type="ECO:0000313" key="8">
    <source>
        <dbReference type="EMBL" id="OBA16974.1"/>
    </source>
</evidence>
<evidence type="ECO:0000256" key="2">
    <source>
        <dbReference type="ARBA" id="ARBA00022512"/>
    </source>
</evidence>
<evidence type="ECO:0000256" key="5">
    <source>
        <dbReference type="ARBA" id="ARBA00023180"/>
    </source>
</evidence>
<evidence type="ECO:0000256" key="1">
    <source>
        <dbReference type="ARBA" id="ARBA00004191"/>
    </source>
</evidence>
<keyword evidence="2" id="KW-0134">Cell wall</keyword>
<dbReference type="OrthoDB" id="4022214at2759"/>
<proteinExistence type="predicted"/>
<dbReference type="InterPro" id="IPR021031">
    <property type="entry name" value="Hyphal-reg_cell_wall_N"/>
</dbReference>
<keyword evidence="9" id="KW-1185">Reference proteome</keyword>
<comment type="subcellular location">
    <subcellularLocation>
        <location evidence="1">Secreted</location>
        <location evidence="1">Cell wall</location>
    </subcellularLocation>
</comment>
<evidence type="ECO:0000313" key="9">
    <source>
        <dbReference type="Proteomes" id="UP000092555"/>
    </source>
</evidence>
<feature type="chain" id="PRO_5008291650" description="Hyphally-regulated cell wall protein N-terminal domain-containing protein" evidence="6">
    <location>
        <begin position="21"/>
        <end position="336"/>
    </location>
</feature>
<evidence type="ECO:0000256" key="4">
    <source>
        <dbReference type="ARBA" id="ARBA00022729"/>
    </source>
</evidence>
<keyword evidence="3" id="KW-0964">Secreted</keyword>
<organism evidence="8 9">
    <name type="scientific">Metschnikowia bicuspidata var. bicuspidata NRRL YB-4993</name>
    <dbReference type="NCBI Taxonomy" id="869754"/>
    <lineage>
        <taxon>Eukaryota</taxon>
        <taxon>Fungi</taxon>
        <taxon>Dikarya</taxon>
        <taxon>Ascomycota</taxon>
        <taxon>Saccharomycotina</taxon>
        <taxon>Pichiomycetes</taxon>
        <taxon>Metschnikowiaceae</taxon>
        <taxon>Metschnikowia</taxon>
    </lineage>
</organism>
<dbReference type="EMBL" id="LXTC01000011">
    <property type="protein sequence ID" value="OBA16974.1"/>
    <property type="molecule type" value="Genomic_DNA"/>
</dbReference>
<dbReference type="Pfam" id="PF11765">
    <property type="entry name" value="Hyphal_reg_CWP"/>
    <property type="match status" value="1"/>
</dbReference>
<sequence>MILGVIRIAITLNFVALVTSIEIVDGTVANNIAEFAEESLTVSAEVYLSIVNSSRVTFLDSVRNYGSLYVTNHNNQDVWVRMSGQDFENSGTVSFSCLTTPVFSDYHIRVTRSFVNTGNMYFGVYGEDYGASPFSVTSVSTWTNSGMMLFLVAHGESAQLQIQRYVPDDGYRSITNTGSLCLNNTHWPVQTNIEGNGCIIVGSGGQLDLQFSESTHGIAEDQTIYLASSDSLLKILGLESHSSEPPVIKLAGLGGSNRIQFQAYSTQTYRYYTAIGLLNIFVDNVRKVSFNIGIGYELELFDLTSGILSYSGPPPESAPDSCKCGTSFPTVPNISG</sequence>
<comment type="caution">
    <text evidence="8">The sequence shown here is derived from an EMBL/GenBank/DDBJ whole genome shotgun (WGS) entry which is preliminary data.</text>
</comment>
<evidence type="ECO:0000259" key="7">
    <source>
        <dbReference type="Pfam" id="PF11765"/>
    </source>
</evidence>
<evidence type="ECO:0000256" key="3">
    <source>
        <dbReference type="ARBA" id="ARBA00022525"/>
    </source>
</evidence>
<accession>A0A1A0GYX4</accession>
<protein>
    <recommendedName>
        <fullName evidence="7">Hyphally-regulated cell wall protein N-terminal domain-containing protein</fullName>
    </recommendedName>
</protein>
<reference evidence="8 9" key="1">
    <citation type="submission" date="2016-05" db="EMBL/GenBank/DDBJ databases">
        <title>Comparative genomics of biotechnologically important yeasts.</title>
        <authorList>
            <consortium name="DOE Joint Genome Institute"/>
            <person name="Riley R."/>
            <person name="Haridas S."/>
            <person name="Wolfe K.H."/>
            <person name="Lopes M.R."/>
            <person name="Hittinger C.T."/>
            <person name="Goker M."/>
            <person name="Salamov A."/>
            <person name="Wisecaver J."/>
            <person name="Long T.M."/>
            <person name="Aerts A.L."/>
            <person name="Barry K."/>
            <person name="Choi C."/>
            <person name="Clum A."/>
            <person name="Coughlan A.Y."/>
            <person name="Deshpande S."/>
            <person name="Douglass A.P."/>
            <person name="Hanson S.J."/>
            <person name="Klenk H.-P."/>
            <person name="LaButti K."/>
            <person name="Lapidus A."/>
            <person name="Lindquist E."/>
            <person name="Lipzen A."/>
            <person name="Meier-kolthoff J.P."/>
            <person name="Ohm R.A."/>
            <person name="Otillar R.P."/>
            <person name="Pangilinan J."/>
            <person name="Peng Y."/>
            <person name="Rokas A."/>
            <person name="Rosa C.A."/>
            <person name="Scheuner C."/>
            <person name="Sibirny A.A."/>
            <person name="Slot J.C."/>
            <person name="Stielow J.B."/>
            <person name="Sun H."/>
            <person name="Kurtzman C.P."/>
            <person name="Blackwell M."/>
            <person name="Grigoriev I.V."/>
            <person name="Jeffries T.W."/>
        </authorList>
    </citation>
    <scope>NUCLEOTIDE SEQUENCE [LARGE SCALE GENOMIC DNA]</scope>
    <source>
        <strain evidence="8 9">NRRL YB-4993</strain>
    </source>
</reference>
<evidence type="ECO:0000256" key="6">
    <source>
        <dbReference type="SAM" id="SignalP"/>
    </source>
</evidence>
<dbReference type="RefSeq" id="XP_018709273.1">
    <property type="nucleotide sequence ID" value="XM_018856413.1"/>
</dbReference>
<dbReference type="Proteomes" id="UP000092555">
    <property type="component" value="Unassembled WGS sequence"/>
</dbReference>
<feature type="signal peptide" evidence="6">
    <location>
        <begin position="1"/>
        <end position="20"/>
    </location>
</feature>
<dbReference type="STRING" id="869754.A0A1A0GYX4"/>
<dbReference type="GO" id="GO:0009277">
    <property type="term" value="C:fungal-type cell wall"/>
    <property type="evidence" value="ECO:0007669"/>
    <property type="project" value="UniProtKB-ARBA"/>
</dbReference>
<dbReference type="GeneID" id="30029389"/>
<dbReference type="AlphaFoldDB" id="A0A1A0GYX4"/>
<keyword evidence="5" id="KW-0325">Glycoprotein</keyword>
<feature type="domain" description="Hyphally-regulated cell wall protein N-terminal" evidence="7">
    <location>
        <begin position="13"/>
        <end position="332"/>
    </location>
</feature>
<name>A0A1A0GYX4_9ASCO</name>
<gene>
    <name evidence="8" type="ORF">METBIDRAFT_33874</name>
</gene>